<feature type="transmembrane region" description="Helical" evidence="1">
    <location>
        <begin position="50"/>
        <end position="74"/>
    </location>
</feature>
<sequence>MKDRVQSVTTGRLDERGTMETFTLGVGEWLGSVVWSRNPLVRRRDRIEGALRLAAVVLCVLAIPLTASIGISVYHDREQVYAAQARDARQVIAVAAERGALVNTEGHAQPYRADATWTVDGQQHRGRLVWADFPNVGDEQTIWVNPSGKVIDPPHGEGRAVGDAVLTALWAWILFAAGVGGGLILLHRRFDRARYAEWEREFEIIAGKREWGMQ</sequence>
<dbReference type="KEGG" id="msg:MSMEI_3855"/>
<dbReference type="AlphaFoldDB" id="I7FNM8"/>
<dbReference type="PANTHER" id="PTHR42305">
    <property type="entry name" value="MEMBRANE PROTEIN RV1733C-RELATED"/>
    <property type="match status" value="1"/>
</dbReference>
<dbReference type="InterPro" id="IPR039708">
    <property type="entry name" value="MT1774/Rv1733c-like"/>
</dbReference>
<keyword evidence="1 2" id="KW-0812">Transmembrane</keyword>
<accession>I7FNM8</accession>
<dbReference type="EMBL" id="CP001663">
    <property type="protein sequence ID" value="AFP40313.1"/>
    <property type="molecule type" value="Genomic_DNA"/>
</dbReference>
<keyword evidence="1" id="KW-1133">Transmembrane helix</keyword>
<dbReference type="PATRIC" id="fig|246196.56.peg.3948"/>
<dbReference type="Proteomes" id="UP000006158">
    <property type="component" value="Chromosome"/>
</dbReference>
<evidence type="ECO:0000313" key="2">
    <source>
        <dbReference type="EMBL" id="AFP40313.1"/>
    </source>
</evidence>
<keyword evidence="1" id="KW-0472">Membrane</keyword>
<evidence type="ECO:0000256" key="1">
    <source>
        <dbReference type="SAM" id="Phobius"/>
    </source>
</evidence>
<reference evidence="2 3" key="1">
    <citation type="journal article" date="2007" name="Genome Biol.">
        <title>Interrupted coding sequences in Mycobacterium smegmatis: authentic mutations or sequencing errors?</title>
        <authorList>
            <person name="Deshayes C."/>
            <person name="Perrodou E."/>
            <person name="Gallien S."/>
            <person name="Euphrasie D."/>
            <person name="Schaeffer C."/>
            <person name="Van-Dorsselaer A."/>
            <person name="Poch O."/>
            <person name="Lecompte O."/>
            <person name="Reyrat J.M."/>
        </authorList>
    </citation>
    <scope>NUCLEOTIDE SEQUENCE [LARGE SCALE GENOMIC DNA]</scope>
    <source>
        <strain evidence="3">ATCC 700084 / mc(2)155</strain>
    </source>
</reference>
<reference evidence="2 3" key="2">
    <citation type="journal article" date="2009" name="Genome Res.">
        <title>Ortho-proteogenomics: multiple proteomes investigation through orthology and a new MS-based protocol.</title>
        <authorList>
            <person name="Gallien S."/>
            <person name="Perrodou E."/>
            <person name="Carapito C."/>
            <person name="Deshayes C."/>
            <person name="Reyrat J.M."/>
            <person name="Van Dorsselaer A."/>
            <person name="Poch O."/>
            <person name="Schaeffer C."/>
            <person name="Lecompte O."/>
        </authorList>
    </citation>
    <scope>NUCLEOTIDE SEQUENCE [LARGE SCALE GENOMIC DNA]</scope>
    <source>
        <strain evidence="3">ATCC 700084 / mc(2)155</strain>
    </source>
</reference>
<evidence type="ECO:0000313" key="3">
    <source>
        <dbReference type="Proteomes" id="UP000006158"/>
    </source>
</evidence>
<dbReference type="PANTHER" id="PTHR42305:SF1">
    <property type="entry name" value="MEMBRANE PROTEIN RV1733C-RELATED"/>
    <property type="match status" value="1"/>
</dbReference>
<name>I7FNM8_MYCS2</name>
<protein>
    <submittedName>
        <fullName evidence="2">Conserved transmembrane protein</fullName>
    </submittedName>
</protein>
<feature type="transmembrane region" description="Helical" evidence="1">
    <location>
        <begin position="164"/>
        <end position="186"/>
    </location>
</feature>
<proteinExistence type="predicted"/>
<gene>
    <name evidence="2" type="ordered locus">MSMEI_3855</name>
</gene>
<organism evidence="2 3">
    <name type="scientific">Mycolicibacterium smegmatis (strain ATCC 700084 / mc(2)155)</name>
    <name type="common">Mycobacterium smegmatis</name>
    <dbReference type="NCBI Taxonomy" id="246196"/>
    <lineage>
        <taxon>Bacteria</taxon>
        <taxon>Bacillati</taxon>
        <taxon>Actinomycetota</taxon>
        <taxon>Actinomycetes</taxon>
        <taxon>Mycobacteriales</taxon>
        <taxon>Mycobacteriaceae</taxon>
        <taxon>Mycolicibacterium</taxon>
    </lineage>
</organism>